<evidence type="ECO:0000313" key="2">
    <source>
        <dbReference type="EMBL" id="TPG32246.1"/>
    </source>
</evidence>
<protein>
    <submittedName>
        <fullName evidence="2">Uncharacterized protein</fullName>
    </submittedName>
</protein>
<feature type="region of interest" description="Disordered" evidence="1">
    <location>
        <begin position="1"/>
        <end position="21"/>
    </location>
</feature>
<dbReference type="AlphaFoldDB" id="A0A502E6S8"/>
<evidence type="ECO:0000256" key="1">
    <source>
        <dbReference type="SAM" id="MobiDB-lite"/>
    </source>
</evidence>
<dbReference type="RefSeq" id="WP_140695067.1">
    <property type="nucleotide sequence ID" value="NZ_RCZG01000009.1"/>
</dbReference>
<dbReference type="Proteomes" id="UP000320095">
    <property type="component" value="Unassembled WGS sequence"/>
</dbReference>
<reference evidence="2 3" key="1">
    <citation type="journal article" date="2019" name="Environ. Microbiol.">
        <title>Species interactions and distinct microbial communities in high Arctic permafrost affected cryosols are associated with the CH4 and CO2 gas fluxes.</title>
        <authorList>
            <person name="Altshuler I."/>
            <person name="Hamel J."/>
            <person name="Turney S."/>
            <person name="Magnuson E."/>
            <person name="Levesque R."/>
            <person name="Greer C."/>
            <person name="Whyte L.G."/>
        </authorList>
    </citation>
    <scope>NUCLEOTIDE SEQUENCE [LARGE SCALE GENOMIC DNA]</scope>
    <source>
        <strain evidence="2 3">S5.20</strain>
    </source>
</reference>
<sequence>MTTREFLPTPPADTATDPIHSPADLQQRWRALMGGLGFGERLLRFVFVGPDRRMLKVLSDVPVPRTPDRALIGDLVSTLGELLAKTDDGTTVAFLLTRPGVGAITDVDRRWSSLLTKTAAELGVPIEPVCRANDEQLVLVEPT</sequence>
<proteinExistence type="predicted"/>
<name>A0A502E6S8_9MYCO</name>
<dbReference type="OrthoDB" id="4373027at2"/>
<dbReference type="EMBL" id="RCZG01000009">
    <property type="protein sequence ID" value="TPG32246.1"/>
    <property type="molecule type" value="Genomic_DNA"/>
</dbReference>
<comment type="caution">
    <text evidence="2">The sequence shown here is derived from an EMBL/GenBank/DDBJ whole genome shotgun (WGS) entry which is preliminary data.</text>
</comment>
<keyword evidence="3" id="KW-1185">Reference proteome</keyword>
<gene>
    <name evidence="2" type="ORF">EAH80_20760</name>
</gene>
<accession>A0A502E6S8</accession>
<organism evidence="2 3">
    <name type="scientific">Mycolicibacterium hodleri</name>
    <dbReference type="NCBI Taxonomy" id="49897"/>
    <lineage>
        <taxon>Bacteria</taxon>
        <taxon>Bacillati</taxon>
        <taxon>Actinomycetota</taxon>
        <taxon>Actinomycetes</taxon>
        <taxon>Mycobacteriales</taxon>
        <taxon>Mycobacteriaceae</taxon>
        <taxon>Mycolicibacterium</taxon>
    </lineage>
</organism>
<evidence type="ECO:0000313" key="3">
    <source>
        <dbReference type="Proteomes" id="UP000320095"/>
    </source>
</evidence>